<accession>A0A1J5MUX4</accession>
<feature type="transmembrane region" description="Helical" evidence="1">
    <location>
        <begin position="342"/>
        <end position="361"/>
    </location>
</feature>
<feature type="transmembrane region" description="Helical" evidence="1">
    <location>
        <begin position="12"/>
        <end position="31"/>
    </location>
</feature>
<reference evidence="3 4" key="1">
    <citation type="submission" date="2015-09" db="EMBL/GenBank/DDBJ databases">
        <title>Genome of Desulfovibrio dechloracetivorans BerOc1, a mercury methylating strain isolated from highly hydrocarbons and metals contaminated coastal sediments.</title>
        <authorList>
            <person name="Goni Urriza M."/>
            <person name="Gassie C."/>
            <person name="Bouchez O."/>
            <person name="Klopp C."/>
            <person name="Ranchou-Peyruse A."/>
            <person name="Remy G."/>
        </authorList>
    </citation>
    <scope>NUCLEOTIDE SEQUENCE [LARGE SCALE GENOMIC DNA]</scope>
    <source>
        <strain evidence="3 4">BerOc1</strain>
    </source>
</reference>
<gene>
    <name evidence="3" type="ORF">BerOc1_01553</name>
</gene>
<proteinExistence type="predicted"/>
<keyword evidence="1" id="KW-1133">Transmembrane helix</keyword>
<dbReference type="EMBL" id="LKAQ01000004">
    <property type="protein sequence ID" value="OIQ49628.1"/>
    <property type="molecule type" value="Genomic_DNA"/>
</dbReference>
<dbReference type="Proteomes" id="UP000181901">
    <property type="component" value="Unassembled WGS sequence"/>
</dbReference>
<name>A0A1J5MUX4_9BACT</name>
<protein>
    <submittedName>
        <fullName evidence="3">CHASE2 domain protein</fullName>
    </submittedName>
</protein>
<keyword evidence="1" id="KW-0472">Membrane</keyword>
<keyword evidence="4" id="KW-1185">Reference proteome</keyword>
<sequence length="428" mass="47865">MARGLERRPRFNIALGTFALWIFTAIIWSYLDPLGLDAALMAYSQQIVDRVTAPFYDSPGQDRIAVVLIDDSTLEEWKVGWPPPYDRYTTLLYRVLRQKPKAVFMDIMLERLRPRDEDSFKRAHATLTRMKLDIPVILARSGPDAPNLFADVPGVDTAVVSWRTPEYPLWDARADAPTPAPQLYRHLCGDTRDRALGCYKGVDPARGQPMAVQWGCAVSATMRDQGLLPEGAFFVAPNWGERLLRACGLLWRSLLVGLDRDSMEKARERLPYAVTVRAQDLDKVRGLLTDRAVLIGTALTGSNDLVQTPVNGQLPGVYYHAMALDNLTNYGPRYFTNPPQNILLFLSITVLMSALSAAMYVHHGRLGLRYLCLSWVLILCLMIGSYGLFKLAPPNWLGYWLLATLAAKLQSPCLTASDIRKCIGDAHA</sequence>
<feature type="domain" description="CHASE2" evidence="2">
    <location>
        <begin position="33"/>
        <end position="356"/>
    </location>
</feature>
<evidence type="ECO:0000259" key="2">
    <source>
        <dbReference type="SMART" id="SM01080"/>
    </source>
</evidence>
<feature type="transmembrane region" description="Helical" evidence="1">
    <location>
        <begin position="368"/>
        <end position="389"/>
    </location>
</feature>
<organism evidence="3 4">
    <name type="scientific">Pseudodesulfovibrio hydrargyri</name>
    <dbReference type="NCBI Taxonomy" id="2125990"/>
    <lineage>
        <taxon>Bacteria</taxon>
        <taxon>Pseudomonadati</taxon>
        <taxon>Thermodesulfobacteriota</taxon>
        <taxon>Desulfovibrionia</taxon>
        <taxon>Desulfovibrionales</taxon>
        <taxon>Desulfovibrionaceae</taxon>
    </lineage>
</organism>
<dbReference type="InterPro" id="IPR007890">
    <property type="entry name" value="CHASE2"/>
</dbReference>
<evidence type="ECO:0000256" key="1">
    <source>
        <dbReference type="SAM" id="Phobius"/>
    </source>
</evidence>
<comment type="caution">
    <text evidence="3">The sequence shown here is derived from an EMBL/GenBank/DDBJ whole genome shotgun (WGS) entry which is preliminary data.</text>
</comment>
<dbReference type="Pfam" id="PF05226">
    <property type="entry name" value="CHASE2"/>
    <property type="match status" value="1"/>
</dbReference>
<keyword evidence="1" id="KW-0812">Transmembrane</keyword>
<dbReference type="SMART" id="SM01080">
    <property type="entry name" value="CHASE2"/>
    <property type="match status" value="1"/>
</dbReference>
<dbReference type="AlphaFoldDB" id="A0A1J5MUX4"/>
<dbReference type="RefSeq" id="WP_071545126.1">
    <property type="nucleotide sequence ID" value="NZ_LKAQ01000004.1"/>
</dbReference>
<evidence type="ECO:0000313" key="4">
    <source>
        <dbReference type="Proteomes" id="UP000181901"/>
    </source>
</evidence>
<evidence type="ECO:0000313" key="3">
    <source>
        <dbReference type="EMBL" id="OIQ49628.1"/>
    </source>
</evidence>